<dbReference type="HAMAP" id="MF_03045">
    <property type="entry name" value="DIS3L2"/>
    <property type="match status" value="1"/>
</dbReference>
<feature type="region of interest" description="Disordered" evidence="6">
    <location>
        <begin position="25"/>
        <end position="55"/>
    </location>
</feature>
<keyword evidence="4 5" id="KW-0694">RNA-binding</keyword>
<evidence type="ECO:0000256" key="5">
    <source>
        <dbReference type="HAMAP-Rule" id="MF_03045"/>
    </source>
</evidence>
<evidence type="ECO:0000256" key="6">
    <source>
        <dbReference type="SAM" id="MobiDB-lite"/>
    </source>
</evidence>
<evidence type="ECO:0000256" key="2">
    <source>
        <dbReference type="ARBA" id="ARBA00022723"/>
    </source>
</evidence>
<dbReference type="InterPro" id="IPR001900">
    <property type="entry name" value="RNase_II/R"/>
</dbReference>
<evidence type="ECO:0000256" key="4">
    <source>
        <dbReference type="ARBA" id="ARBA00022884"/>
    </source>
</evidence>
<keyword evidence="3 5" id="KW-0460">Magnesium</keyword>
<feature type="region of interest" description="Disordered" evidence="6">
    <location>
        <begin position="772"/>
        <end position="800"/>
    </location>
</feature>
<keyword evidence="5" id="KW-0464">Manganese</keyword>
<dbReference type="Gene3D" id="2.40.50.690">
    <property type="match status" value="1"/>
</dbReference>
<feature type="domain" description="RNB" evidence="7">
    <location>
        <begin position="323"/>
        <end position="661"/>
    </location>
</feature>
<dbReference type="SUPFAM" id="SSF50249">
    <property type="entry name" value="Nucleic acid-binding proteins"/>
    <property type="match status" value="2"/>
</dbReference>
<dbReference type="SMART" id="SM00955">
    <property type="entry name" value="RNB"/>
    <property type="match status" value="1"/>
</dbReference>
<evidence type="ECO:0000256" key="3">
    <source>
        <dbReference type="ARBA" id="ARBA00022842"/>
    </source>
</evidence>
<sequence>MYVWRSVYKKPQVTYISIVVPRTKQQRYDNSRSRNNYNSNRNNGNNYHSQNLHPDDVNHNNWKTMFNQFLNPQTVENLLEKSQLYRGVIRINRVNRGEAYVTSDELDSDIFISDTRDRNRALEGDIVAVRLKDVDRVWQTKKDREQARRILRNNGDDTAPDEVNEDSGKPKYAGEVMSIVTRVENMVHPGKLSINISTGTNNKDSKERKVSTPQDPRIVWFRPSDKRTPFIAIPIDRAPHDIFLNEEYYDKVVMLARITHWPITSKHPFGVIERELGPVGDIKVETDAILADSNVSDIPFTDVALRGLPPPTWAIPQSEIDKRRDLRKEMIFTIDPPTARDLDDAVHIKTLDDGNFEVGVHIADVTYFLRPNTPLDTEAQSRGTSTYLVDRVIPMLPSLLSEKLCSLNPDSDRLAFSVIWKMDPKGNISDTWFGRTVIRSCAKLSYGDAQSVIDGDGLPSDVQITSHSPTKVQDAIFDFFRLSQKMRKRRYENGALSMFSVKLCFTLNKNGDPETAEQYDIKEANRLIEEFMLQANISVAEKISESLPDSALLRRHDPPIPRRLDAFIQTAEELGCEIDGSTAGSLQESFEAIKDPLVKMVVLLLAIKPMQRAKYFCSGTISEEKYLHYALNVPLYSHFTSPIRRYADVMVHRQLQNALEGKDEMNKKDIHKIAKNCNRKKDGAKLAQDNNIQLYLAKYLHNLEADKKDIVRLAIVVSVNKTSYNVYIPEYGLEKRVYMDSLPLTGFEYTKGSLTMFWKRGVMPSRDLEEKLYEQPRQGDDYSDTSEEEDEEDEAAKDQAAVEKAFSDMTLKEPPKPMVAKSDSSELDESRCMQRVHVFTNLDVKLQVNMLVSPPIINIYPLNPFM</sequence>
<dbReference type="EMBL" id="JBCLYO010000026">
    <property type="protein sequence ID" value="KAL0078034.1"/>
    <property type="molecule type" value="Genomic_DNA"/>
</dbReference>
<dbReference type="InterPro" id="IPR022966">
    <property type="entry name" value="RNase_II/R_CS"/>
</dbReference>
<comment type="subcellular location">
    <subcellularLocation>
        <location evidence="5">Cytoplasm</location>
    </subcellularLocation>
    <subcellularLocation>
        <location evidence="5">Cytoplasm</location>
        <location evidence="5">P-body</location>
    </subcellularLocation>
</comment>
<evidence type="ECO:0000259" key="7">
    <source>
        <dbReference type="SMART" id="SM00955"/>
    </source>
</evidence>
<dbReference type="PANTHER" id="PTHR23355">
    <property type="entry name" value="RIBONUCLEASE"/>
    <property type="match status" value="1"/>
</dbReference>
<keyword evidence="1 5" id="KW-0963">Cytoplasm</keyword>
<comment type="function">
    <text evidence="5">3'-5'-exoribonuclease that specifically recognizes RNAs polyuridylated at their 3' end and mediates their degradation. Component of an exosome-independent RNA degradation pathway that mediates degradation of cytoplasmic mRNAs that have been deadenylated and subsequently uridylated at their 3'.</text>
</comment>
<evidence type="ECO:0000313" key="9">
    <source>
        <dbReference type="Proteomes" id="UP001448207"/>
    </source>
</evidence>
<dbReference type="PANTHER" id="PTHR23355:SF9">
    <property type="entry name" value="DIS3-LIKE EXONUCLEASE 2"/>
    <property type="match status" value="1"/>
</dbReference>
<dbReference type="PROSITE" id="PS01175">
    <property type="entry name" value="RIBONUCLEASE_II"/>
    <property type="match status" value="1"/>
</dbReference>
<accession>A0ABR3AP85</accession>
<name>A0ABR3AP85_PHYBL</name>
<feature type="region of interest" description="Disordered" evidence="6">
    <location>
        <begin position="193"/>
        <end position="213"/>
    </location>
</feature>
<reference evidence="8 9" key="1">
    <citation type="submission" date="2024-04" db="EMBL/GenBank/DDBJ databases">
        <title>Symmetric and asymmetric DNA N6-adenine methylation regulates different biological responses in Mucorales.</title>
        <authorList>
            <consortium name="Lawrence Berkeley National Laboratory"/>
            <person name="Lax C."/>
            <person name="Mondo S.J."/>
            <person name="Osorio-Concepcion M."/>
            <person name="Muszewska A."/>
            <person name="Corrochano-Luque M."/>
            <person name="Gutierrez G."/>
            <person name="Riley R."/>
            <person name="Lipzen A."/>
            <person name="Guo J."/>
            <person name="Hundley H."/>
            <person name="Amirebrahimi M."/>
            <person name="Ng V."/>
            <person name="Lorenzo-Gutierrez D."/>
            <person name="Binder U."/>
            <person name="Yang J."/>
            <person name="Song Y."/>
            <person name="Canovas D."/>
            <person name="Navarro E."/>
            <person name="Freitag M."/>
            <person name="Gabaldon T."/>
            <person name="Grigoriev I.V."/>
            <person name="Corrochano L.M."/>
            <person name="Nicolas F.E."/>
            <person name="Garre V."/>
        </authorList>
    </citation>
    <scope>NUCLEOTIDE SEQUENCE [LARGE SCALE GENOMIC DNA]</scope>
    <source>
        <strain evidence="8 9">L51</strain>
    </source>
</reference>
<dbReference type="Pfam" id="PF00773">
    <property type="entry name" value="RNB"/>
    <property type="match status" value="1"/>
</dbReference>
<dbReference type="Proteomes" id="UP001448207">
    <property type="component" value="Unassembled WGS sequence"/>
</dbReference>
<keyword evidence="5" id="KW-0378">Hydrolase</keyword>
<dbReference type="Gene3D" id="2.40.50.700">
    <property type="match status" value="1"/>
</dbReference>
<evidence type="ECO:0000256" key="1">
    <source>
        <dbReference type="ARBA" id="ARBA00022490"/>
    </source>
</evidence>
<protein>
    <recommendedName>
        <fullName evidence="5">DIS3-like exonuclease 2</fullName>
        <ecNumber evidence="5">3.1.13.-</ecNumber>
    </recommendedName>
</protein>
<feature type="compositionally biased region" description="Acidic residues" evidence="6">
    <location>
        <begin position="781"/>
        <end position="795"/>
    </location>
</feature>
<feature type="binding site" evidence="5">
    <location>
        <position position="335"/>
    </location>
    <ligand>
        <name>Mg(2+)</name>
        <dbReference type="ChEBI" id="CHEBI:18420"/>
    </ligand>
</feature>
<dbReference type="EC" id="3.1.13.-" evidence="5"/>
<dbReference type="Pfam" id="PF17849">
    <property type="entry name" value="OB_Dis3"/>
    <property type="match status" value="1"/>
</dbReference>
<dbReference type="InterPro" id="IPR012340">
    <property type="entry name" value="NA-bd_OB-fold"/>
</dbReference>
<keyword evidence="5" id="KW-0540">Nuclease</keyword>
<evidence type="ECO:0000313" key="8">
    <source>
        <dbReference type="EMBL" id="KAL0078034.1"/>
    </source>
</evidence>
<dbReference type="Pfam" id="PF17877">
    <property type="entry name" value="Dis3l2_C_term"/>
    <property type="match status" value="1"/>
</dbReference>
<keyword evidence="2 5" id="KW-0479">Metal-binding</keyword>
<dbReference type="InterPro" id="IPR041093">
    <property type="entry name" value="Dis3l2-like_C"/>
</dbReference>
<dbReference type="InterPro" id="IPR028591">
    <property type="entry name" value="DIS3L2"/>
</dbReference>
<feature type="compositionally biased region" description="Low complexity" evidence="6">
    <location>
        <begin position="33"/>
        <end position="51"/>
    </location>
</feature>
<organism evidence="8 9">
    <name type="scientific">Phycomyces blakesleeanus</name>
    <dbReference type="NCBI Taxonomy" id="4837"/>
    <lineage>
        <taxon>Eukaryota</taxon>
        <taxon>Fungi</taxon>
        <taxon>Fungi incertae sedis</taxon>
        <taxon>Mucoromycota</taxon>
        <taxon>Mucoromycotina</taxon>
        <taxon>Mucoromycetes</taxon>
        <taxon>Mucorales</taxon>
        <taxon>Phycomycetaceae</taxon>
        <taxon>Phycomyces</taxon>
    </lineage>
</organism>
<feature type="site" description="Important for catalytic activity" evidence="5">
    <location>
        <position position="343"/>
    </location>
</feature>
<comment type="caution">
    <text evidence="8">The sequence shown here is derived from an EMBL/GenBank/DDBJ whole genome shotgun (WGS) entry which is preliminary data.</text>
</comment>
<dbReference type="Gene3D" id="2.40.50.140">
    <property type="entry name" value="Nucleic acid-binding proteins"/>
    <property type="match status" value="1"/>
</dbReference>
<keyword evidence="9" id="KW-1185">Reference proteome</keyword>
<comment type="similarity">
    <text evidence="5">Belongs to the RNR ribonuclease family. DIS3L2 subfamily.</text>
</comment>
<dbReference type="InterPro" id="IPR050180">
    <property type="entry name" value="RNR_Ribonuclease"/>
</dbReference>
<keyword evidence="5" id="KW-0269">Exonuclease</keyword>
<proteinExistence type="inferred from homology"/>
<gene>
    <name evidence="8" type="ORF">J3Q64DRAFT_1646166</name>
</gene>
<feature type="binding site" evidence="5">
    <location>
        <position position="344"/>
    </location>
    <ligand>
        <name>Mg(2+)</name>
        <dbReference type="ChEBI" id="CHEBI:18420"/>
    </ligand>
</feature>
<comment type="cofactor">
    <cofactor evidence="5">
        <name>Mg(2+)</name>
        <dbReference type="ChEBI" id="CHEBI:18420"/>
    </cofactor>
    <cofactor evidence="5">
        <name>Mn(2+)</name>
        <dbReference type="ChEBI" id="CHEBI:29035"/>
    </cofactor>
</comment>
<dbReference type="InterPro" id="IPR041505">
    <property type="entry name" value="Dis3_CSD2"/>
</dbReference>
<feature type="region of interest" description="Disordered" evidence="6">
    <location>
        <begin position="148"/>
        <end position="170"/>
    </location>
</feature>